<accession>A0A2V0NUG9</accession>
<evidence type="ECO:0000256" key="7">
    <source>
        <dbReference type="ARBA" id="ARBA00049185"/>
    </source>
</evidence>
<dbReference type="InterPro" id="IPR000796">
    <property type="entry name" value="Asp_trans"/>
</dbReference>
<keyword evidence="4 8" id="KW-0032">Aminotransferase</keyword>
<evidence type="ECO:0000256" key="3">
    <source>
        <dbReference type="ARBA" id="ARBA00011738"/>
    </source>
</evidence>
<feature type="region of interest" description="Disordered" evidence="9">
    <location>
        <begin position="1"/>
        <end position="24"/>
    </location>
</feature>
<dbReference type="PANTHER" id="PTHR11879:SF46">
    <property type="entry name" value="ASPARTATE AMINOTRANSFERASE, CYTOPLASMIC"/>
    <property type="match status" value="1"/>
</dbReference>
<proteinExistence type="inferred from homology"/>
<dbReference type="Gene3D" id="3.40.640.10">
    <property type="entry name" value="Type I PLP-dependent aspartate aminotransferase-like (Major domain)"/>
    <property type="match status" value="1"/>
</dbReference>
<dbReference type="FunFam" id="3.40.640.10:FF:000015">
    <property type="entry name" value="Aspartate aminotransferase"/>
    <property type="match status" value="1"/>
</dbReference>
<evidence type="ECO:0000256" key="8">
    <source>
        <dbReference type="RuleBase" id="RU000480"/>
    </source>
</evidence>
<dbReference type="InParanoid" id="A0A2V0NUG9"/>
<evidence type="ECO:0000256" key="2">
    <source>
        <dbReference type="ARBA" id="ARBA00007441"/>
    </source>
</evidence>
<gene>
    <name evidence="11" type="ORF">Rsub_02428</name>
</gene>
<sequence length="435" mass="46655">MRALAPAAPRASAPAAAAPRAPAARPSVRTLAAASRLSGVEMAPPDPILGVSEAFKRSSDPNKLNLGVGAYRTEELQPLVLDVVKKAEAKMLAAGYNKEYLPIEGLDSFRKATVDLLLGADHPAIKQDRVVCIQALSGTGALRVGAAFIGKFMPGTKVFISNPTWGNHMNIFGDERVEWAKYRYFDPETVGLDFAGMTADLEAAPDGSVVLLHGCAHNPTGVDPTPEQWKAIAELCKRKGHLPFFDVAYQGFATGDLDKDAFAPRLFVDSGLEVVVAQSYSKNLGLYGERVGALNLVLADAESAKRVLSQLKRIARALWSNPPTHGARIAAEVVGDPAMFEEWKGEMAGMAGRIAKVRGELRAALEARCPEKDWSFVTKQIGMFSYTGMSPKQVDNMTNKHAVFMTRDGRISLAGLSSAKVAALADGIVDSVRNH</sequence>
<evidence type="ECO:0000256" key="1">
    <source>
        <dbReference type="ARBA" id="ARBA00001933"/>
    </source>
</evidence>
<evidence type="ECO:0000256" key="9">
    <source>
        <dbReference type="SAM" id="MobiDB-lite"/>
    </source>
</evidence>
<dbReference type="Proteomes" id="UP000247498">
    <property type="component" value="Unassembled WGS sequence"/>
</dbReference>
<evidence type="ECO:0000313" key="11">
    <source>
        <dbReference type="EMBL" id="GBF90322.1"/>
    </source>
</evidence>
<keyword evidence="5 8" id="KW-0808">Transferase</keyword>
<comment type="cofactor">
    <cofactor evidence="1">
        <name>pyridoxal 5'-phosphate</name>
        <dbReference type="ChEBI" id="CHEBI:597326"/>
    </cofactor>
</comment>
<comment type="subunit">
    <text evidence="3 8">Homodimer.</text>
</comment>
<dbReference type="InterPro" id="IPR004838">
    <property type="entry name" value="NHTrfase_class1_PyrdxlP-BS"/>
</dbReference>
<dbReference type="NCBIfam" id="NF006719">
    <property type="entry name" value="PRK09257.1"/>
    <property type="match status" value="1"/>
</dbReference>
<dbReference type="EMBL" id="BDRX01000016">
    <property type="protein sequence ID" value="GBF90322.1"/>
    <property type="molecule type" value="Genomic_DNA"/>
</dbReference>
<comment type="caution">
    <text evidence="11">The sequence shown here is derived from an EMBL/GenBank/DDBJ whole genome shotgun (WGS) entry which is preliminary data.</text>
</comment>
<dbReference type="FunFam" id="3.90.1150.10:FF:000001">
    <property type="entry name" value="Aspartate aminotransferase"/>
    <property type="match status" value="1"/>
</dbReference>
<comment type="miscellaneous">
    <text evidence="8">In eukaryotes there are cytoplasmic, mitochondrial and chloroplastic isozymes.</text>
</comment>
<dbReference type="InterPro" id="IPR015424">
    <property type="entry name" value="PyrdxlP-dep_Trfase"/>
</dbReference>
<dbReference type="GO" id="GO:0006520">
    <property type="term" value="P:amino acid metabolic process"/>
    <property type="evidence" value="ECO:0007669"/>
    <property type="project" value="InterPro"/>
</dbReference>
<dbReference type="GO" id="GO:0030170">
    <property type="term" value="F:pyridoxal phosphate binding"/>
    <property type="evidence" value="ECO:0007669"/>
    <property type="project" value="InterPro"/>
</dbReference>
<dbReference type="FunCoup" id="A0A2V0NUG9">
    <property type="interactions" value="877"/>
</dbReference>
<evidence type="ECO:0000256" key="5">
    <source>
        <dbReference type="ARBA" id="ARBA00022679"/>
    </source>
</evidence>
<protein>
    <recommendedName>
        <fullName evidence="8">Aspartate aminotransferase</fullName>
        <ecNumber evidence="8">2.6.1.1</ecNumber>
    </recommendedName>
</protein>
<dbReference type="InterPro" id="IPR015422">
    <property type="entry name" value="PyrdxlP-dep_Trfase_small"/>
</dbReference>
<keyword evidence="6" id="KW-0663">Pyridoxal phosphate</keyword>
<evidence type="ECO:0000259" key="10">
    <source>
        <dbReference type="Pfam" id="PF00155"/>
    </source>
</evidence>
<dbReference type="EC" id="2.6.1.1" evidence="8"/>
<feature type="domain" description="Aminotransferase class I/classII large" evidence="10">
    <location>
        <begin position="62"/>
        <end position="428"/>
    </location>
</feature>
<name>A0A2V0NUG9_9CHLO</name>
<reference evidence="11 12" key="1">
    <citation type="journal article" date="2018" name="Sci. Rep.">
        <title>Raphidocelis subcapitata (=Pseudokirchneriella subcapitata) provides an insight into genome evolution and environmental adaptations in the Sphaeropleales.</title>
        <authorList>
            <person name="Suzuki S."/>
            <person name="Yamaguchi H."/>
            <person name="Nakajima N."/>
            <person name="Kawachi M."/>
        </authorList>
    </citation>
    <scope>NUCLEOTIDE SEQUENCE [LARGE SCALE GENOMIC DNA]</scope>
    <source>
        <strain evidence="11 12">NIES-35</strain>
    </source>
</reference>
<keyword evidence="12" id="KW-1185">Reference proteome</keyword>
<dbReference type="InterPro" id="IPR015421">
    <property type="entry name" value="PyrdxlP-dep_Trfase_major"/>
</dbReference>
<evidence type="ECO:0000256" key="4">
    <source>
        <dbReference type="ARBA" id="ARBA00022576"/>
    </source>
</evidence>
<organism evidence="11 12">
    <name type="scientific">Raphidocelis subcapitata</name>
    <dbReference type="NCBI Taxonomy" id="307507"/>
    <lineage>
        <taxon>Eukaryota</taxon>
        <taxon>Viridiplantae</taxon>
        <taxon>Chlorophyta</taxon>
        <taxon>core chlorophytes</taxon>
        <taxon>Chlorophyceae</taxon>
        <taxon>CS clade</taxon>
        <taxon>Sphaeropleales</taxon>
        <taxon>Selenastraceae</taxon>
        <taxon>Raphidocelis</taxon>
    </lineage>
</organism>
<dbReference type="Gene3D" id="3.90.1150.10">
    <property type="entry name" value="Aspartate Aminotransferase, domain 1"/>
    <property type="match status" value="1"/>
</dbReference>
<dbReference type="Pfam" id="PF00155">
    <property type="entry name" value="Aminotran_1_2"/>
    <property type="match status" value="1"/>
</dbReference>
<dbReference type="GO" id="GO:0004069">
    <property type="term" value="F:L-aspartate:2-oxoglutarate aminotransferase activity"/>
    <property type="evidence" value="ECO:0007669"/>
    <property type="project" value="UniProtKB-EC"/>
</dbReference>
<dbReference type="PROSITE" id="PS00105">
    <property type="entry name" value="AA_TRANSFER_CLASS_1"/>
    <property type="match status" value="1"/>
</dbReference>
<dbReference type="AlphaFoldDB" id="A0A2V0NUG9"/>
<evidence type="ECO:0000256" key="6">
    <source>
        <dbReference type="ARBA" id="ARBA00022898"/>
    </source>
</evidence>
<dbReference type="STRING" id="307507.A0A2V0NUG9"/>
<dbReference type="PRINTS" id="PR00799">
    <property type="entry name" value="TRANSAMINASE"/>
</dbReference>
<dbReference type="CDD" id="cd00609">
    <property type="entry name" value="AAT_like"/>
    <property type="match status" value="1"/>
</dbReference>
<dbReference type="OrthoDB" id="6752799at2759"/>
<evidence type="ECO:0000313" key="12">
    <source>
        <dbReference type="Proteomes" id="UP000247498"/>
    </source>
</evidence>
<comment type="similarity">
    <text evidence="2">Belongs to the class-I pyridoxal-phosphate-dependent aminotransferase family.</text>
</comment>
<dbReference type="PANTHER" id="PTHR11879">
    <property type="entry name" value="ASPARTATE AMINOTRANSFERASE"/>
    <property type="match status" value="1"/>
</dbReference>
<comment type="catalytic activity">
    <reaction evidence="7 8">
        <text>L-aspartate + 2-oxoglutarate = oxaloacetate + L-glutamate</text>
        <dbReference type="Rhea" id="RHEA:21824"/>
        <dbReference type="ChEBI" id="CHEBI:16452"/>
        <dbReference type="ChEBI" id="CHEBI:16810"/>
        <dbReference type="ChEBI" id="CHEBI:29985"/>
        <dbReference type="ChEBI" id="CHEBI:29991"/>
        <dbReference type="EC" id="2.6.1.1"/>
    </reaction>
</comment>
<dbReference type="InterPro" id="IPR004839">
    <property type="entry name" value="Aminotransferase_I/II_large"/>
</dbReference>
<dbReference type="SUPFAM" id="SSF53383">
    <property type="entry name" value="PLP-dependent transferases"/>
    <property type="match status" value="1"/>
</dbReference>